<feature type="transmembrane region" description="Helical" evidence="1">
    <location>
        <begin position="162"/>
        <end position="187"/>
    </location>
</feature>
<keyword evidence="1" id="KW-0812">Transmembrane</keyword>
<dbReference type="HOGENOM" id="CLU_1267306_0_0_1"/>
<gene>
    <name evidence="2" type="ORF">PHLGIDRAFT_32427</name>
</gene>
<accession>A0A0C3S2G5</accession>
<evidence type="ECO:0000256" key="1">
    <source>
        <dbReference type="SAM" id="Phobius"/>
    </source>
</evidence>
<keyword evidence="1" id="KW-0472">Membrane</keyword>
<dbReference type="Proteomes" id="UP000053257">
    <property type="component" value="Unassembled WGS sequence"/>
</dbReference>
<protein>
    <submittedName>
        <fullName evidence="2">Uncharacterized protein</fullName>
    </submittedName>
</protein>
<dbReference type="EMBL" id="KN840733">
    <property type="protein sequence ID" value="KIP01820.1"/>
    <property type="molecule type" value="Genomic_DNA"/>
</dbReference>
<keyword evidence="1" id="KW-1133">Transmembrane helix</keyword>
<sequence>MSQTPPQSSSQAIAGQIPTHDIGPAFIPPPDLLQDRNALERAFEEFVAAHPENALARTVHGLLYVKVYNTLSGILNHLEDVRSQFDPAQQENGAIRAALAIMSLPRGQEAGPGHANPTEGVAFDNDRSTNEGNDIEDMYLNPQALQPPPPVLGYVRRMRGYFLAYLLVFQVAFSHIVFALVACVLYRRYSDDVYAVLNALDIAFMTVRQRIADIIAPN</sequence>
<name>A0A0C3S2G5_PHLG1</name>
<reference evidence="2 3" key="1">
    <citation type="journal article" date="2014" name="PLoS Genet.">
        <title>Analysis of the Phlebiopsis gigantea genome, transcriptome and secretome provides insight into its pioneer colonization strategies of wood.</title>
        <authorList>
            <person name="Hori C."/>
            <person name="Ishida T."/>
            <person name="Igarashi K."/>
            <person name="Samejima M."/>
            <person name="Suzuki H."/>
            <person name="Master E."/>
            <person name="Ferreira P."/>
            <person name="Ruiz-Duenas F.J."/>
            <person name="Held B."/>
            <person name="Canessa P."/>
            <person name="Larrondo L.F."/>
            <person name="Schmoll M."/>
            <person name="Druzhinina I.S."/>
            <person name="Kubicek C.P."/>
            <person name="Gaskell J.A."/>
            <person name="Kersten P."/>
            <person name="St John F."/>
            <person name="Glasner J."/>
            <person name="Sabat G."/>
            <person name="Splinter BonDurant S."/>
            <person name="Syed K."/>
            <person name="Yadav J."/>
            <person name="Mgbeahuruike A.C."/>
            <person name="Kovalchuk A."/>
            <person name="Asiegbu F.O."/>
            <person name="Lackner G."/>
            <person name="Hoffmeister D."/>
            <person name="Rencoret J."/>
            <person name="Gutierrez A."/>
            <person name="Sun H."/>
            <person name="Lindquist E."/>
            <person name="Barry K."/>
            <person name="Riley R."/>
            <person name="Grigoriev I.V."/>
            <person name="Henrissat B."/>
            <person name="Kues U."/>
            <person name="Berka R.M."/>
            <person name="Martinez A.T."/>
            <person name="Covert S.F."/>
            <person name="Blanchette R.A."/>
            <person name="Cullen D."/>
        </authorList>
    </citation>
    <scope>NUCLEOTIDE SEQUENCE [LARGE SCALE GENOMIC DNA]</scope>
    <source>
        <strain evidence="2 3">11061_1 CR5-6</strain>
    </source>
</reference>
<keyword evidence="3" id="KW-1185">Reference proteome</keyword>
<organism evidence="2 3">
    <name type="scientific">Phlebiopsis gigantea (strain 11061_1 CR5-6)</name>
    <name type="common">White-rot fungus</name>
    <name type="synonym">Peniophora gigantea</name>
    <dbReference type="NCBI Taxonomy" id="745531"/>
    <lineage>
        <taxon>Eukaryota</taxon>
        <taxon>Fungi</taxon>
        <taxon>Dikarya</taxon>
        <taxon>Basidiomycota</taxon>
        <taxon>Agaricomycotina</taxon>
        <taxon>Agaricomycetes</taxon>
        <taxon>Polyporales</taxon>
        <taxon>Phanerochaetaceae</taxon>
        <taxon>Phlebiopsis</taxon>
    </lineage>
</organism>
<dbReference type="AlphaFoldDB" id="A0A0C3S2G5"/>
<proteinExistence type="predicted"/>
<evidence type="ECO:0000313" key="3">
    <source>
        <dbReference type="Proteomes" id="UP000053257"/>
    </source>
</evidence>
<evidence type="ECO:0000313" key="2">
    <source>
        <dbReference type="EMBL" id="KIP01820.1"/>
    </source>
</evidence>